<dbReference type="RefSeq" id="XP_066828904.1">
    <property type="nucleotide sequence ID" value="XM_066971912.1"/>
</dbReference>
<reference evidence="2 3" key="1">
    <citation type="submission" date="2024-03" db="EMBL/GenBank/DDBJ databases">
        <authorList>
            <person name="Brejova B."/>
        </authorList>
    </citation>
    <scope>NUCLEOTIDE SEQUENCE [LARGE SCALE GENOMIC DNA]</scope>
    <source>
        <strain evidence="2 3">CBS 14171</strain>
    </source>
</reference>
<evidence type="ECO:0000313" key="3">
    <source>
        <dbReference type="Proteomes" id="UP001497383"/>
    </source>
</evidence>
<accession>A0ABP0ZNI1</accession>
<feature type="domain" description="PRELI/MSF1" evidence="1">
    <location>
        <begin position="2"/>
        <end position="172"/>
    </location>
</feature>
<dbReference type="EMBL" id="OZ022406">
    <property type="protein sequence ID" value="CAK9437588.1"/>
    <property type="molecule type" value="Genomic_DNA"/>
</dbReference>
<sequence length="184" mass="21236">MVLFFENKQDYNFDFATASLAYLTRYPNPYAKHVLSIDTLDRYIDSTGQLVSTRVIVKTGRLPKFIKPFMGGTNLNSWIIEKTVINPQNNTLVSYTSNVDHTRFVRVEEFLKYKGDDCAGVTVVESKVRFSSNLIGLKSKIEQWSHQRFSTNIEKTRKGLDYVMNRLKQQRQRHVSYPGIGGLE</sequence>
<dbReference type="Pfam" id="PF04707">
    <property type="entry name" value="PRELI"/>
    <property type="match status" value="1"/>
</dbReference>
<dbReference type="InterPro" id="IPR006797">
    <property type="entry name" value="PRELI/MSF1_dom"/>
</dbReference>
<evidence type="ECO:0000313" key="2">
    <source>
        <dbReference type="EMBL" id="CAK9437588.1"/>
    </source>
</evidence>
<organism evidence="2 3">
    <name type="scientific">Lodderomyces beijingensis</name>
    <dbReference type="NCBI Taxonomy" id="1775926"/>
    <lineage>
        <taxon>Eukaryota</taxon>
        <taxon>Fungi</taxon>
        <taxon>Dikarya</taxon>
        <taxon>Ascomycota</taxon>
        <taxon>Saccharomycotina</taxon>
        <taxon>Pichiomycetes</taxon>
        <taxon>Debaryomycetaceae</taxon>
        <taxon>Candida/Lodderomyces clade</taxon>
        <taxon>Lodderomyces</taxon>
    </lineage>
</organism>
<protein>
    <recommendedName>
        <fullName evidence="1">PRELI/MSF1 domain-containing protein</fullName>
    </recommendedName>
</protein>
<dbReference type="PROSITE" id="PS50904">
    <property type="entry name" value="PRELI_MSF1"/>
    <property type="match status" value="1"/>
</dbReference>
<dbReference type="Proteomes" id="UP001497383">
    <property type="component" value="Chromosome 2"/>
</dbReference>
<dbReference type="PANTHER" id="PTHR11158">
    <property type="entry name" value="MSF1/PX19 RELATED"/>
    <property type="match status" value="1"/>
</dbReference>
<evidence type="ECO:0000259" key="1">
    <source>
        <dbReference type="PROSITE" id="PS50904"/>
    </source>
</evidence>
<gene>
    <name evidence="2" type="ORF">LODBEIA_P19660</name>
</gene>
<keyword evidence="3" id="KW-1185">Reference proteome</keyword>
<proteinExistence type="predicted"/>
<dbReference type="GeneID" id="92207162"/>
<name>A0ABP0ZNI1_9ASCO</name>
<dbReference type="InterPro" id="IPR037365">
    <property type="entry name" value="Slowmo/Ups"/>
</dbReference>